<feature type="domain" description="PAS" evidence="7">
    <location>
        <begin position="28"/>
        <end position="84"/>
    </location>
</feature>
<dbReference type="Gene3D" id="3.30.565.10">
    <property type="entry name" value="Histidine kinase-like ATPase, C-terminal domain"/>
    <property type="match status" value="1"/>
</dbReference>
<dbReference type="InterPro" id="IPR035965">
    <property type="entry name" value="PAS-like_dom_sf"/>
</dbReference>
<dbReference type="InterPro" id="IPR000014">
    <property type="entry name" value="PAS"/>
</dbReference>
<evidence type="ECO:0000313" key="9">
    <source>
        <dbReference type="EMBL" id="PUV22396.1"/>
    </source>
</evidence>
<dbReference type="Pfam" id="PF08447">
    <property type="entry name" value="PAS_3"/>
    <property type="match status" value="1"/>
</dbReference>
<name>A0A363NNL7_9SPHI</name>
<dbReference type="InterPro" id="IPR036890">
    <property type="entry name" value="HATPase_C_sf"/>
</dbReference>
<evidence type="ECO:0000256" key="4">
    <source>
        <dbReference type="ARBA" id="ARBA00022679"/>
    </source>
</evidence>
<keyword evidence="5 9" id="KW-0418">Kinase</keyword>
<dbReference type="InterPro" id="IPR003594">
    <property type="entry name" value="HATPase_dom"/>
</dbReference>
<dbReference type="SMART" id="SM00091">
    <property type="entry name" value="PAS"/>
    <property type="match status" value="3"/>
</dbReference>
<dbReference type="InterPro" id="IPR004358">
    <property type="entry name" value="Sig_transdc_His_kin-like_C"/>
</dbReference>
<comment type="caution">
    <text evidence="9">The sequence shown here is derived from an EMBL/GenBank/DDBJ whole genome shotgun (WGS) entry which is preliminary data.</text>
</comment>
<evidence type="ECO:0000259" key="7">
    <source>
        <dbReference type="PROSITE" id="PS50112"/>
    </source>
</evidence>
<dbReference type="Proteomes" id="UP000250831">
    <property type="component" value="Unassembled WGS sequence"/>
</dbReference>
<evidence type="ECO:0000313" key="10">
    <source>
        <dbReference type="Proteomes" id="UP000250831"/>
    </source>
</evidence>
<dbReference type="SMART" id="SM00387">
    <property type="entry name" value="HATPase_c"/>
    <property type="match status" value="1"/>
</dbReference>
<gene>
    <name evidence="9" type="ORF">DCO56_22865</name>
</gene>
<accession>A0A363NNL7</accession>
<dbReference type="GO" id="GO:0000155">
    <property type="term" value="F:phosphorelay sensor kinase activity"/>
    <property type="evidence" value="ECO:0007669"/>
    <property type="project" value="InterPro"/>
</dbReference>
<dbReference type="PROSITE" id="PS50109">
    <property type="entry name" value="HIS_KIN"/>
    <property type="match status" value="1"/>
</dbReference>
<dbReference type="InterPro" id="IPR000700">
    <property type="entry name" value="PAS-assoc_C"/>
</dbReference>
<dbReference type="PANTHER" id="PTHR43304:SF1">
    <property type="entry name" value="PAC DOMAIN-CONTAINING PROTEIN"/>
    <property type="match status" value="1"/>
</dbReference>
<evidence type="ECO:0000259" key="6">
    <source>
        <dbReference type="PROSITE" id="PS50109"/>
    </source>
</evidence>
<dbReference type="Gene3D" id="3.30.450.20">
    <property type="entry name" value="PAS domain"/>
    <property type="match status" value="3"/>
</dbReference>
<dbReference type="RefSeq" id="WP_108636043.1">
    <property type="nucleotide sequence ID" value="NZ_QCXX01000007.1"/>
</dbReference>
<dbReference type="CDD" id="cd00130">
    <property type="entry name" value="PAS"/>
    <property type="match status" value="3"/>
</dbReference>
<proteinExistence type="predicted"/>
<dbReference type="PROSITE" id="PS50112">
    <property type="entry name" value="PAS"/>
    <property type="match status" value="2"/>
</dbReference>
<dbReference type="NCBIfam" id="TIGR00229">
    <property type="entry name" value="sensory_box"/>
    <property type="match status" value="1"/>
</dbReference>
<dbReference type="InterPro" id="IPR013655">
    <property type="entry name" value="PAS_fold_3"/>
</dbReference>
<dbReference type="SUPFAM" id="SSF47384">
    <property type="entry name" value="Homodimeric domain of signal transducing histidine kinase"/>
    <property type="match status" value="1"/>
</dbReference>
<dbReference type="InterPro" id="IPR036097">
    <property type="entry name" value="HisK_dim/P_sf"/>
</dbReference>
<keyword evidence="4" id="KW-0808">Transferase</keyword>
<protein>
    <recommendedName>
        <fullName evidence="2">histidine kinase</fullName>
        <ecNumber evidence="2">2.7.13.3</ecNumber>
    </recommendedName>
</protein>
<comment type="catalytic activity">
    <reaction evidence="1">
        <text>ATP + protein L-histidine = ADP + protein N-phospho-L-histidine.</text>
        <dbReference type="EC" id="2.7.13.3"/>
    </reaction>
</comment>
<evidence type="ECO:0000256" key="2">
    <source>
        <dbReference type="ARBA" id="ARBA00012438"/>
    </source>
</evidence>
<feature type="domain" description="Histidine kinase" evidence="6">
    <location>
        <begin position="412"/>
        <end position="624"/>
    </location>
</feature>
<dbReference type="OrthoDB" id="1522284at2"/>
<evidence type="ECO:0000259" key="8">
    <source>
        <dbReference type="PROSITE" id="PS50113"/>
    </source>
</evidence>
<dbReference type="AlphaFoldDB" id="A0A363NNL7"/>
<dbReference type="EMBL" id="QCXX01000007">
    <property type="protein sequence ID" value="PUV22396.1"/>
    <property type="molecule type" value="Genomic_DNA"/>
</dbReference>
<dbReference type="InterPro" id="IPR001610">
    <property type="entry name" value="PAC"/>
</dbReference>
<dbReference type="PANTHER" id="PTHR43304">
    <property type="entry name" value="PHYTOCHROME-LIKE PROTEIN CPH1"/>
    <property type="match status" value="1"/>
</dbReference>
<dbReference type="EC" id="2.7.13.3" evidence="2"/>
<dbReference type="Pfam" id="PF13426">
    <property type="entry name" value="PAS_9"/>
    <property type="match status" value="2"/>
</dbReference>
<reference evidence="9 10" key="1">
    <citation type="submission" date="2018-04" db="EMBL/GenBank/DDBJ databases">
        <title>Sphingobacterium sp. M46 Genome.</title>
        <authorList>
            <person name="Cheng J."/>
            <person name="Li Y."/>
        </authorList>
    </citation>
    <scope>NUCLEOTIDE SEQUENCE [LARGE SCALE GENOMIC DNA]</scope>
    <source>
        <strain evidence="9 10">M46</strain>
    </source>
</reference>
<evidence type="ECO:0000256" key="5">
    <source>
        <dbReference type="ARBA" id="ARBA00022777"/>
    </source>
</evidence>
<dbReference type="SMART" id="SM00086">
    <property type="entry name" value="PAC"/>
    <property type="match status" value="2"/>
</dbReference>
<dbReference type="SUPFAM" id="SSF55785">
    <property type="entry name" value="PYP-like sensor domain (PAS domain)"/>
    <property type="match status" value="3"/>
</dbReference>
<dbReference type="PROSITE" id="PS50113">
    <property type="entry name" value="PAC"/>
    <property type="match status" value="1"/>
</dbReference>
<keyword evidence="3" id="KW-0597">Phosphoprotein</keyword>
<evidence type="ECO:0000256" key="1">
    <source>
        <dbReference type="ARBA" id="ARBA00000085"/>
    </source>
</evidence>
<evidence type="ECO:0000256" key="3">
    <source>
        <dbReference type="ARBA" id="ARBA00022553"/>
    </source>
</evidence>
<feature type="domain" description="PAS" evidence="7">
    <location>
        <begin position="261"/>
        <end position="331"/>
    </location>
</feature>
<dbReference type="InterPro" id="IPR005467">
    <property type="entry name" value="His_kinase_dom"/>
</dbReference>
<sequence length="624" mass="71355">MHLEQNSLSTPSAQTQRSGLEGLITTLEDGTILHLNERACELLALDNIEAKGKKLHQLTTFYSSEDASPLTAEQTPFQIALKNNPYDKEIILGIATGGTFKWFVFHISRFSEESKSGLLVSFIDISKVINQNHALKDKQQQLQLLVASLNDLVFEVTDTGVFKNYWTNDPGLLFYPPEEFLNKSLTELFPADLAIPTIQLIQKSLQLNREFKMEFQSPSEQHKDKWYSLQIKPIHRSQNRIALVVSDITKQIESTEKIRFNEHKFNQAFHFSGLGIALTNLDGYCIESNHTLTKILGYTQEELSTMKFSHNAHPDDVERDIGLRRQLIRGEIETFTVQKRYRHKLGHYVWCSVTIAAVFDNANAPLFLIVQVQDISESKKNIEILKRQKIESDLVKMDLETKVRQLEEFTNILAHNLKGPLSNMPMLIDELKVSTDEKVKADFLDLLKISTEQLTETLHDLGEILELRSNKSLVFEDCDFLQVFYKVKQQYIGEIQQKNAVISVEFNVTNIHYPKIYLESILGNLISNSLRFTASDKAPCIEIRTSLEKNGTLLTVKDNGLGINLPKYKSQLFMFKKIFHRGFESKGIGLFLTRYQVESLGGKIDVQSKPNEGSIFSVKFLERK</sequence>
<dbReference type="InterPro" id="IPR052162">
    <property type="entry name" value="Sensor_kinase/Photoreceptor"/>
</dbReference>
<dbReference type="SUPFAM" id="SSF55874">
    <property type="entry name" value="ATPase domain of HSP90 chaperone/DNA topoisomerase II/histidine kinase"/>
    <property type="match status" value="1"/>
</dbReference>
<keyword evidence="10" id="KW-1185">Reference proteome</keyword>
<dbReference type="Pfam" id="PF02518">
    <property type="entry name" value="HATPase_c"/>
    <property type="match status" value="1"/>
</dbReference>
<organism evidence="9 10">
    <name type="scientific">Sphingobacterium athyrii</name>
    <dbReference type="NCBI Taxonomy" id="2152717"/>
    <lineage>
        <taxon>Bacteria</taxon>
        <taxon>Pseudomonadati</taxon>
        <taxon>Bacteroidota</taxon>
        <taxon>Sphingobacteriia</taxon>
        <taxon>Sphingobacteriales</taxon>
        <taxon>Sphingobacteriaceae</taxon>
        <taxon>Sphingobacterium</taxon>
    </lineage>
</organism>
<feature type="domain" description="PAC" evidence="8">
    <location>
        <begin position="335"/>
        <end position="387"/>
    </location>
</feature>
<dbReference type="PRINTS" id="PR00344">
    <property type="entry name" value="BCTRLSENSOR"/>
</dbReference>